<keyword evidence="6" id="KW-0411">Iron-sulfur</keyword>
<dbReference type="OrthoDB" id="7456916at2"/>
<dbReference type="RefSeq" id="WP_053248307.1">
    <property type="nucleotide sequence ID" value="NZ_LGAP01000002.1"/>
</dbReference>
<evidence type="ECO:0000313" key="10">
    <source>
        <dbReference type="Proteomes" id="UP000037425"/>
    </source>
</evidence>
<dbReference type="PANTHER" id="PTHR43756">
    <property type="entry name" value="CHOLINE MONOOXYGENASE, CHLOROPLASTIC"/>
    <property type="match status" value="1"/>
</dbReference>
<evidence type="ECO:0000256" key="1">
    <source>
        <dbReference type="ARBA" id="ARBA00001962"/>
    </source>
</evidence>
<dbReference type="Pfam" id="PF00355">
    <property type="entry name" value="Rieske"/>
    <property type="match status" value="1"/>
</dbReference>
<dbReference type="PROSITE" id="PS00570">
    <property type="entry name" value="RING_HYDROXYL_ALPHA"/>
    <property type="match status" value="1"/>
</dbReference>
<dbReference type="GO" id="GO:0051537">
    <property type="term" value="F:2 iron, 2 sulfur cluster binding"/>
    <property type="evidence" value="ECO:0007669"/>
    <property type="project" value="UniProtKB-KW"/>
</dbReference>
<evidence type="ECO:0000313" key="9">
    <source>
        <dbReference type="EMBL" id="KOF21367.1"/>
    </source>
</evidence>
<comment type="caution">
    <text evidence="9">The sequence shown here is derived from an EMBL/GenBank/DDBJ whole genome shotgun (WGS) entry which is preliminary data.</text>
</comment>
<dbReference type="InterPro" id="IPR015881">
    <property type="entry name" value="ARHD_Rieske_2Fe_2S"/>
</dbReference>
<keyword evidence="2" id="KW-0001">2Fe-2S</keyword>
<dbReference type="InterPro" id="IPR036922">
    <property type="entry name" value="Rieske_2Fe-2S_sf"/>
</dbReference>
<dbReference type="Gene3D" id="3.90.380.10">
    <property type="entry name" value="Naphthalene 1,2-dioxygenase Alpha Subunit, Chain A, domain 1"/>
    <property type="match status" value="1"/>
</dbReference>
<dbReference type="GO" id="GO:0005506">
    <property type="term" value="F:iron ion binding"/>
    <property type="evidence" value="ECO:0007669"/>
    <property type="project" value="InterPro"/>
</dbReference>
<dbReference type="PRINTS" id="PR00090">
    <property type="entry name" value="RNGDIOXGNASE"/>
</dbReference>
<proteinExistence type="predicted"/>
<dbReference type="Pfam" id="PF00848">
    <property type="entry name" value="Ring_hydroxyl_A"/>
    <property type="match status" value="1"/>
</dbReference>
<evidence type="ECO:0000256" key="4">
    <source>
        <dbReference type="ARBA" id="ARBA00023002"/>
    </source>
</evidence>
<evidence type="ECO:0000256" key="3">
    <source>
        <dbReference type="ARBA" id="ARBA00022723"/>
    </source>
</evidence>
<dbReference type="GO" id="GO:0016491">
    <property type="term" value="F:oxidoreductase activity"/>
    <property type="evidence" value="ECO:0007669"/>
    <property type="project" value="UniProtKB-KW"/>
</dbReference>
<keyword evidence="7" id="KW-0520">NAD</keyword>
<evidence type="ECO:0000256" key="7">
    <source>
        <dbReference type="ARBA" id="ARBA00023027"/>
    </source>
</evidence>
<dbReference type="SUPFAM" id="SSF55961">
    <property type="entry name" value="Bet v1-like"/>
    <property type="match status" value="1"/>
</dbReference>
<dbReference type="PATRIC" id="fig|106592.7.peg.3365"/>
<dbReference type="PANTHER" id="PTHR43756:SF5">
    <property type="entry name" value="CHOLINE MONOOXYGENASE, CHLOROPLASTIC"/>
    <property type="match status" value="1"/>
</dbReference>
<dbReference type="InterPro" id="IPR001663">
    <property type="entry name" value="Rng_hydr_dOase-A"/>
</dbReference>
<comment type="cofactor">
    <cofactor evidence="1">
        <name>Fe cation</name>
        <dbReference type="ChEBI" id="CHEBI:24875"/>
    </cofactor>
</comment>
<gene>
    <name evidence="9" type="ORF">AC244_08480</name>
</gene>
<dbReference type="PROSITE" id="PS51296">
    <property type="entry name" value="RIESKE"/>
    <property type="match status" value="1"/>
</dbReference>
<organism evidence="9 10">
    <name type="scientific">Ensifer adhaerens</name>
    <name type="common">Sinorhizobium morelense</name>
    <dbReference type="NCBI Taxonomy" id="106592"/>
    <lineage>
        <taxon>Bacteria</taxon>
        <taxon>Pseudomonadati</taxon>
        <taxon>Pseudomonadota</taxon>
        <taxon>Alphaproteobacteria</taxon>
        <taxon>Hyphomicrobiales</taxon>
        <taxon>Rhizobiaceae</taxon>
        <taxon>Sinorhizobium/Ensifer group</taxon>
        <taxon>Ensifer</taxon>
    </lineage>
</organism>
<dbReference type="Gene3D" id="2.102.10.10">
    <property type="entry name" value="Rieske [2Fe-2S] iron-sulphur domain"/>
    <property type="match status" value="1"/>
</dbReference>
<keyword evidence="5" id="KW-0408">Iron</keyword>
<dbReference type="InterPro" id="IPR015879">
    <property type="entry name" value="Ring_hydroxy_dOase_asu_C_dom"/>
</dbReference>
<keyword evidence="4" id="KW-0560">Oxidoreductase</keyword>
<protein>
    <submittedName>
        <fullName evidence="9">(2Fe-2S)-binding protein</fullName>
    </submittedName>
</protein>
<dbReference type="CDD" id="cd08884">
    <property type="entry name" value="RHO_alpha_C_GbcA-like"/>
    <property type="match status" value="1"/>
</dbReference>
<keyword evidence="3" id="KW-0479">Metal-binding</keyword>
<dbReference type="AlphaFoldDB" id="A0A0L8C337"/>
<accession>A0A0L8C337</accession>
<evidence type="ECO:0000259" key="8">
    <source>
        <dbReference type="PROSITE" id="PS51296"/>
    </source>
</evidence>
<dbReference type="Proteomes" id="UP000037425">
    <property type="component" value="Unassembled WGS sequence"/>
</dbReference>
<evidence type="ECO:0000256" key="5">
    <source>
        <dbReference type="ARBA" id="ARBA00023004"/>
    </source>
</evidence>
<name>A0A0L8C337_ENSAD</name>
<dbReference type="CDD" id="cd03469">
    <property type="entry name" value="Rieske_RO_Alpha_N"/>
    <property type="match status" value="1"/>
</dbReference>
<dbReference type="InterPro" id="IPR017941">
    <property type="entry name" value="Rieske_2Fe-2S"/>
</dbReference>
<sequence length="428" mass="47989">MFASDLSNTTVAGDRIDQLVAMHRPGHGLVRAFYHDEDIYERDLDRVFRRHWHCVAHESVIPNPNDFEVFRMASEQVIVTRTATGAIHAMLNVCRHRGAEVCTKDKGNARAFVCPYHAWTYGNDGALKAARLMPKDFKREDHGLKKLHVRVVEGLIFICFAEQPLDFTEVENLLHATCGQYGWAGAKVAHRQSYPVDANWKLAVENYVECYHCGPAHPEYSETHALEQPLHMIEELNAKMEARTCALGIEVGSGDHWQSSAGGKETVHAFRYALYDGVKTGSKDGQPLSTLMGRFSDFDGGVTSIHLGGTTFLVCYPDHGMIYRFIPKTAGTCEMELIWLVDGKAEEGQDYDLEKLTWLWTVTTDEDKAIIEHTSRGVRSHYFVPGPIAPMEQNELRYINWYLDEISRPTIASSVALPQGTSSAATAV</sequence>
<evidence type="ECO:0000256" key="2">
    <source>
        <dbReference type="ARBA" id="ARBA00022714"/>
    </source>
</evidence>
<reference evidence="10" key="1">
    <citation type="submission" date="2015-07" db="EMBL/GenBank/DDBJ databases">
        <title>Whole genome sequence of an Ensifer adhaerens strain isolated from a cave pool in the Wind Cave National Park.</title>
        <authorList>
            <person name="Eng W.W.H."/>
            <person name="Gan H.M."/>
            <person name="Barton H.A."/>
            <person name="Savka M.A."/>
        </authorList>
    </citation>
    <scope>NUCLEOTIDE SEQUENCE [LARGE SCALE GENOMIC DNA]</scope>
    <source>
        <strain evidence="10">SD006</strain>
    </source>
</reference>
<evidence type="ECO:0000256" key="6">
    <source>
        <dbReference type="ARBA" id="ARBA00023014"/>
    </source>
</evidence>
<dbReference type="EMBL" id="LGAP01000002">
    <property type="protein sequence ID" value="KOF21367.1"/>
    <property type="molecule type" value="Genomic_DNA"/>
</dbReference>
<dbReference type="SUPFAM" id="SSF50022">
    <property type="entry name" value="ISP domain"/>
    <property type="match status" value="1"/>
</dbReference>
<feature type="domain" description="Rieske" evidence="8">
    <location>
        <begin position="52"/>
        <end position="158"/>
    </location>
</feature>